<feature type="binding site" evidence="12">
    <location>
        <position position="104"/>
    </location>
    <ligand>
        <name>Mn(2+)</name>
        <dbReference type="ChEBI" id="CHEBI:29035"/>
    </ligand>
</feature>
<dbReference type="FunFam" id="3.55.40.20:FF:000002">
    <property type="entry name" value="Superoxide dismutase"/>
    <property type="match status" value="1"/>
</dbReference>
<dbReference type="PANTHER" id="PTHR11404:SF6">
    <property type="entry name" value="SUPEROXIDE DISMUTASE [MN], MITOCHONDRIAL"/>
    <property type="match status" value="1"/>
</dbReference>
<evidence type="ECO:0000259" key="15">
    <source>
        <dbReference type="Pfam" id="PF02777"/>
    </source>
</evidence>
<dbReference type="GO" id="GO:0004784">
    <property type="term" value="F:superoxide dismutase activity"/>
    <property type="evidence" value="ECO:0007669"/>
    <property type="project" value="UniProtKB-EC"/>
</dbReference>
<feature type="binding site" evidence="12">
    <location>
        <position position="197"/>
    </location>
    <ligand>
        <name>Mn(2+)</name>
        <dbReference type="ChEBI" id="CHEBI:29035"/>
    </ligand>
</feature>
<feature type="domain" description="Manganese/iron superoxide dismutase N-terminal" evidence="14">
    <location>
        <begin position="30"/>
        <end position="112"/>
    </location>
</feature>
<comment type="cofactor">
    <cofactor evidence="1">
        <name>Mn(2+)</name>
        <dbReference type="ChEBI" id="CHEBI:29035"/>
    </cofactor>
</comment>
<evidence type="ECO:0000256" key="13">
    <source>
        <dbReference type="RuleBase" id="RU000414"/>
    </source>
</evidence>
<comment type="subcellular location">
    <subcellularLocation>
        <location evidence="3">Mitochondrion matrix</location>
    </subcellularLocation>
</comment>
<dbReference type="InterPro" id="IPR001189">
    <property type="entry name" value="Mn/Fe_SOD"/>
</dbReference>
<dbReference type="PRINTS" id="PR01703">
    <property type="entry name" value="MNSODISMTASE"/>
</dbReference>
<comment type="function">
    <text evidence="13">Destroys radicals which are normally produced within the cells and which are toxic to biological systems.</text>
</comment>
<comment type="subunit">
    <text evidence="5">Homotetramer.</text>
</comment>
<dbReference type="Proteomes" id="UP000694005">
    <property type="component" value="Chromosome A01"/>
</dbReference>
<keyword evidence="10" id="KW-0464">Manganese</keyword>
<proteinExistence type="inferred from homology"/>
<dbReference type="Gene3D" id="1.10.287.990">
    <property type="entry name" value="Fe,Mn superoxide dismutase (SOD) domain"/>
    <property type="match status" value="1"/>
</dbReference>
<comment type="similarity">
    <text evidence="4 13">Belongs to the iron/manganese superoxide dismutase family.</text>
</comment>
<evidence type="ECO:0000313" key="17">
    <source>
        <dbReference type="EMBL" id="VDC77712.1"/>
    </source>
</evidence>
<feature type="domain" description="Manganese/iron superoxide dismutase C-terminal" evidence="15">
    <location>
        <begin position="122"/>
        <end position="225"/>
    </location>
</feature>
<evidence type="ECO:0000256" key="7">
    <source>
        <dbReference type="ARBA" id="ARBA00022723"/>
    </source>
</evidence>
<dbReference type="PROSITE" id="PS00088">
    <property type="entry name" value="SOD_MN"/>
    <property type="match status" value="1"/>
</dbReference>
<evidence type="ECO:0000256" key="9">
    <source>
        <dbReference type="ARBA" id="ARBA00023128"/>
    </source>
</evidence>
<organism evidence="17">
    <name type="scientific">Brassica campestris</name>
    <name type="common">Field mustard</name>
    <dbReference type="NCBI Taxonomy" id="3711"/>
    <lineage>
        <taxon>Eukaryota</taxon>
        <taxon>Viridiplantae</taxon>
        <taxon>Streptophyta</taxon>
        <taxon>Embryophyta</taxon>
        <taxon>Tracheophyta</taxon>
        <taxon>Spermatophyta</taxon>
        <taxon>Magnoliopsida</taxon>
        <taxon>eudicotyledons</taxon>
        <taxon>Gunneridae</taxon>
        <taxon>Pentapetalae</taxon>
        <taxon>rosids</taxon>
        <taxon>malvids</taxon>
        <taxon>Brassicales</taxon>
        <taxon>Brassicaceae</taxon>
        <taxon>Brassiceae</taxon>
        <taxon>Brassica</taxon>
    </lineage>
</organism>
<evidence type="ECO:0000256" key="1">
    <source>
        <dbReference type="ARBA" id="ARBA00001936"/>
    </source>
</evidence>
<dbReference type="FunFam" id="1.10.287.990:FF:000001">
    <property type="entry name" value="Superoxide dismutase"/>
    <property type="match status" value="1"/>
</dbReference>
<comment type="function">
    <text evidence="2">Destroys superoxide anion radicals which are normally produced within the cells and which are toxic to biological systems.</text>
</comment>
<dbReference type="EMBL" id="LR031571">
    <property type="protein sequence ID" value="VDC77712.1"/>
    <property type="molecule type" value="Genomic_DNA"/>
</dbReference>
<dbReference type="PIRSF" id="PIRSF000349">
    <property type="entry name" value="SODismutase"/>
    <property type="match status" value="1"/>
</dbReference>
<comment type="catalytic activity">
    <reaction evidence="11 13">
        <text>2 superoxide + 2 H(+) = H2O2 + O2</text>
        <dbReference type="Rhea" id="RHEA:20696"/>
        <dbReference type="ChEBI" id="CHEBI:15378"/>
        <dbReference type="ChEBI" id="CHEBI:15379"/>
        <dbReference type="ChEBI" id="CHEBI:16240"/>
        <dbReference type="ChEBI" id="CHEBI:18421"/>
        <dbReference type="EC" id="1.15.1.1"/>
    </reaction>
</comment>
<evidence type="ECO:0000259" key="14">
    <source>
        <dbReference type="Pfam" id="PF00081"/>
    </source>
</evidence>
<dbReference type="GO" id="GO:0046872">
    <property type="term" value="F:metal ion binding"/>
    <property type="evidence" value="ECO:0007669"/>
    <property type="project" value="UniProtKB-KW"/>
</dbReference>
<dbReference type="Gramene" id="A01p46140.2_BraZ1">
    <property type="protein sequence ID" value="A01p46140.2_BraZ1.CDS"/>
    <property type="gene ID" value="A01g46140.2_BraZ1"/>
</dbReference>
<dbReference type="SUPFAM" id="SSF54719">
    <property type="entry name" value="Fe,Mn superoxide dismutase (SOD), C-terminal domain"/>
    <property type="match status" value="1"/>
</dbReference>
<protein>
    <recommendedName>
        <fullName evidence="6 13">Superoxide dismutase</fullName>
        <ecNumber evidence="6 13">1.15.1.1</ecNumber>
    </recommendedName>
</protein>
<feature type="binding site" evidence="12">
    <location>
        <position position="55"/>
    </location>
    <ligand>
        <name>Mn(2+)</name>
        <dbReference type="ChEBI" id="CHEBI:29035"/>
    </ligand>
</feature>
<gene>
    <name evidence="17" type="ORF">BRAA01T04214Z</name>
    <name evidence="16" type="ORF">BRAPAZ1V2_A01P46140.2</name>
</gene>
<evidence type="ECO:0000256" key="8">
    <source>
        <dbReference type="ARBA" id="ARBA00023002"/>
    </source>
</evidence>
<evidence type="ECO:0000256" key="12">
    <source>
        <dbReference type="PIRSR" id="PIRSR000349-1"/>
    </source>
</evidence>
<name>A0A3P5ZCN8_BRACM</name>
<dbReference type="InterPro" id="IPR019833">
    <property type="entry name" value="Mn/Fe_SOD_BS"/>
</dbReference>
<dbReference type="GO" id="GO:0005759">
    <property type="term" value="C:mitochondrial matrix"/>
    <property type="evidence" value="ECO:0007669"/>
    <property type="project" value="UniProtKB-SubCell"/>
</dbReference>
<dbReference type="InterPro" id="IPR019832">
    <property type="entry name" value="Mn/Fe_SOD_C"/>
</dbReference>
<evidence type="ECO:0000313" key="16">
    <source>
        <dbReference type="EMBL" id="CAG7890538.1"/>
    </source>
</evidence>
<dbReference type="Pfam" id="PF00081">
    <property type="entry name" value="Sod_Fe_N"/>
    <property type="match status" value="1"/>
</dbReference>
<keyword evidence="9" id="KW-0496">Mitochondrion</keyword>
<sequence length="232" mass="25561">MAIRSLASRRTLTGLKETSSRLLGLRSIQTFTLPDLPYDYSALEPAISGEIMQIHHQKHHQAYVTNYNNALEQLDQAVSKGDASAVVKLQSAIKFNGGGCHVNHSIFWKNLAPVKEGGGEPPKGALGGAIDTHFGSLEGLVKKMSAEGAALQGSGWVWLGLDKELKKLVVDTTANQDPLVTKGGSLVPLVGIDVWEHAYYLQYKNVRPEYLKNVWKVINWKYASEVYEKECK</sequence>
<dbReference type="Gene3D" id="3.55.40.20">
    <property type="entry name" value="Iron/manganese superoxide dismutase, C-terminal domain"/>
    <property type="match status" value="1"/>
</dbReference>
<dbReference type="InterPro" id="IPR036324">
    <property type="entry name" value="Mn/Fe_SOD_N_sf"/>
</dbReference>
<keyword evidence="8 13" id="KW-0560">Oxidoreductase</keyword>
<evidence type="ECO:0000256" key="4">
    <source>
        <dbReference type="ARBA" id="ARBA00008714"/>
    </source>
</evidence>
<reference evidence="17" key="1">
    <citation type="submission" date="2018-11" db="EMBL/GenBank/DDBJ databases">
        <authorList>
            <consortium name="Genoscope - CEA"/>
            <person name="William W."/>
        </authorList>
    </citation>
    <scope>NUCLEOTIDE SEQUENCE</scope>
</reference>
<dbReference type="AlphaFoldDB" id="A0A3P5ZCN8"/>
<dbReference type="Pfam" id="PF02777">
    <property type="entry name" value="Sod_Fe_C"/>
    <property type="match status" value="1"/>
</dbReference>
<evidence type="ECO:0000256" key="11">
    <source>
        <dbReference type="ARBA" id="ARBA00049204"/>
    </source>
</evidence>
<feature type="binding site" evidence="12">
    <location>
        <position position="193"/>
    </location>
    <ligand>
        <name>Mn(2+)</name>
        <dbReference type="ChEBI" id="CHEBI:29035"/>
    </ligand>
</feature>
<dbReference type="InterPro" id="IPR019831">
    <property type="entry name" value="Mn/Fe_SOD_N"/>
</dbReference>
<dbReference type="EMBL" id="LS974617">
    <property type="protein sequence ID" value="CAG7890538.1"/>
    <property type="molecule type" value="Genomic_DNA"/>
</dbReference>
<dbReference type="SUPFAM" id="SSF46609">
    <property type="entry name" value="Fe,Mn superoxide dismutase (SOD), N-terminal domain"/>
    <property type="match status" value="1"/>
</dbReference>
<evidence type="ECO:0000256" key="2">
    <source>
        <dbReference type="ARBA" id="ARBA00002170"/>
    </source>
</evidence>
<accession>A0A3P5ZCN8</accession>
<evidence type="ECO:0000256" key="6">
    <source>
        <dbReference type="ARBA" id="ARBA00012682"/>
    </source>
</evidence>
<evidence type="ECO:0000256" key="3">
    <source>
        <dbReference type="ARBA" id="ARBA00004305"/>
    </source>
</evidence>
<dbReference type="EC" id="1.15.1.1" evidence="6 13"/>
<dbReference type="InterPro" id="IPR036314">
    <property type="entry name" value="SOD_C_sf"/>
</dbReference>
<evidence type="ECO:0000256" key="10">
    <source>
        <dbReference type="ARBA" id="ARBA00023211"/>
    </source>
</evidence>
<dbReference type="InterPro" id="IPR050265">
    <property type="entry name" value="Fe/Mn_Superoxide_Dismutase"/>
</dbReference>
<evidence type="ECO:0000256" key="5">
    <source>
        <dbReference type="ARBA" id="ARBA00011881"/>
    </source>
</evidence>
<keyword evidence="7 12" id="KW-0479">Metal-binding</keyword>
<dbReference type="PANTHER" id="PTHR11404">
    <property type="entry name" value="SUPEROXIDE DISMUTASE 2"/>
    <property type="match status" value="1"/>
</dbReference>